<dbReference type="EMBL" id="CAVLEF010000010">
    <property type="protein sequence ID" value="CAK1548660.1"/>
    <property type="molecule type" value="Genomic_DNA"/>
</dbReference>
<dbReference type="GO" id="GO:0005869">
    <property type="term" value="C:dynactin complex"/>
    <property type="evidence" value="ECO:0007669"/>
    <property type="project" value="InterPro"/>
</dbReference>
<name>A0AAV1JKA7_9NEOP</name>
<dbReference type="AlphaFoldDB" id="A0AAV1JKA7"/>
<dbReference type="PANTHER" id="PTHR28360">
    <property type="entry name" value="DYNACTIN SUBUNIT 3"/>
    <property type="match status" value="1"/>
</dbReference>
<evidence type="ECO:0000256" key="1">
    <source>
        <dbReference type="SAM" id="Coils"/>
    </source>
</evidence>
<dbReference type="Proteomes" id="UP001497472">
    <property type="component" value="Unassembled WGS sequence"/>
</dbReference>
<keyword evidence="1" id="KW-0175">Coiled coil</keyword>
<dbReference type="PANTHER" id="PTHR28360:SF1">
    <property type="entry name" value="DYNACTIN SUBUNIT 3"/>
    <property type="match status" value="1"/>
</dbReference>
<comment type="caution">
    <text evidence="2">The sequence shown here is derived from an EMBL/GenBank/DDBJ whole genome shotgun (WGS) entry which is preliminary data.</text>
</comment>
<accession>A0AAV1JKA7</accession>
<protein>
    <submittedName>
        <fullName evidence="2">Uncharacterized protein</fullName>
    </submittedName>
</protein>
<organism evidence="2 3">
    <name type="scientific">Leptosia nina</name>
    <dbReference type="NCBI Taxonomy" id="320188"/>
    <lineage>
        <taxon>Eukaryota</taxon>
        <taxon>Metazoa</taxon>
        <taxon>Ecdysozoa</taxon>
        <taxon>Arthropoda</taxon>
        <taxon>Hexapoda</taxon>
        <taxon>Insecta</taxon>
        <taxon>Pterygota</taxon>
        <taxon>Neoptera</taxon>
        <taxon>Endopterygota</taxon>
        <taxon>Lepidoptera</taxon>
        <taxon>Glossata</taxon>
        <taxon>Ditrysia</taxon>
        <taxon>Papilionoidea</taxon>
        <taxon>Pieridae</taxon>
        <taxon>Pierinae</taxon>
        <taxon>Leptosia</taxon>
    </lineage>
</organism>
<keyword evidence="3" id="KW-1185">Reference proteome</keyword>
<dbReference type="GO" id="GO:0061640">
    <property type="term" value="P:cytoskeleton-dependent cytokinesis"/>
    <property type="evidence" value="ECO:0007669"/>
    <property type="project" value="InterPro"/>
</dbReference>
<reference evidence="2 3" key="1">
    <citation type="submission" date="2023-11" db="EMBL/GenBank/DDBJ databases">
        <authorList>
            <person name="Okamura Y."/>
        </authorList>
    </citation>
    <scope>NUCLEOTIDE SEQUENCE [LARGE SCALE GENOMIC DNA]</scope>
</reference>
<gene>
    <name evidence="2" type="ORF">LNINA_LOCUS8025</name>
</gene>
<feature type="coiled-coil region" evidence="1">
    <location>
        <begin position="121"/>
        <end position="180"/>
    </location>
</feature>
<dbReference type="InterPro" id="IPR009991">
    <property type="entry name" value="DCTN3"/>
</dbReference>
<proteinExistence type="predicted"/>
<evidence type="ECO:0000313" key="2">
    <source>
        <dbReference type="EMBL" id="CAK1548660.1"/>
    </source>
</evidence>
<evidence type="ECO:0000313" key="3">
    <source>
        <dbReference type="Proteomes" id="UP001497472"/>
    </source>
</evidence>
<sequence>MDPIAVLQNRIEQLEAKLGLASNSLIEGQHQQGDTVTANLLNTAQAINNAAAGHEKLLQARNMANELNNYTDPNFVENMQQNNINLHEVAAAEPVIKHHCHCMHRCKQAAPVLESEALQQVPQLQEAVDNMNAAAAEVKAEADVVSQGIHELAETCGAAASNASEHLANVAQNVEQVEQKMLPKRRNGLD</sequence>
<dbReference type="Pfam" id="PF07426">
    <property type="entry name" value="Dynactin_p22"/>
    <property type="match status" value="1"/>
</dbReference>